<keyword evidence="3" id="KW-0202">Cytokine</keyword>
<dbReference type="GeneTree" id="ENSGT01030000234838"/>
<feature type="signal peptide" evidence="6">
    <location>
        <begin position="1"/>
        <end position="22"/>
    </location>
</feature>
<dbReference type="InterPro" id="IPR020440">
    <property type="entry name" value="IL-17_chr"/>
</dbReference>
<dbReference type="OMA" id="FSKTQDC"/>
<gene>
    <name evidence="7" type="primary">il17a/f2</name>
</gene>
<feature type="chain" id="PRO_5034343374" evidence="6">
    <location>
        <begin position="23"/>
        <end position="137"/>
    </location>
</feature>
<dbReference type="Ensembl" id="ENSGMOT00000068287.1">
    <property type="protein sequence ID" value="ENSGMOP00000054868.1"/>
    <property type="gene ID" value="ENSGMOG00000026532.1"/>
</dbReference>
<keyword evidence="5 6" id="KW-0732">Signal</keyword>
<accession>A0A8C5C2C7</accession>
<name>A0A8C5C2C7_GADMO</name>
<dbReference type="Proteomes" id="UP000694546">
    <property type="component" value="Chromosome 14"/>
</dbReference>
<dbReference type="SMR" id="A0A8C5C2C7"/>
<dbReference type="Pfam" id="PF06083">
    <property type="entry name" value="IL17"/>
    <property type="match status" value="1"/>
</dbReference>
<dbReference type="AlphaFoldDB" id="A0A8C5C2C7"/>
<evidence type="ECO:0000313" key="8">
    <source>
        <dbReference type="Proteomes" id="UP000694546"/>
    </source>
</evidence>
<dbReference type="InterPro" id="IPR029034">
    <property type="entry name" value="Cystine-knot_cytokine"/>
</dbReference>
<evidence type="ECO:0000256" key="4">
    <source>
        <dbReference type="ARBA" id="ARBA00022525"/>
    </source>
</evidence>
<dbReference type="GO" id="GO:0005615">
    <property type="term" value="C:extracellular space"/>
    <property type="evidence" value="ECO:0007669"/>
    <property type="project" value="UniProtKB-KW"/>
</dbReference>
<reference evidence="7" key="2">
    <citation type="submission" date="2025-09" db="UniProtKB">
        <authorList>
            <consortium name="Ensembl"/>
        </authorList>
    </citation>
    <scope>IDENTIFICATION</scope>
</reference>
<evidence type="ECO:0000256" key="6">
    <source>
        <dbReference type="SAM" id="SignalP"/>
    </source>
</evidence>
<dbReference type="InterPro" id="IPR010345">
    <property type="entry name" value="IL-17_fam"/>
</dbReference>
<evidence type="ECO:0000256" key="5">
    <source>
        <dbReference type="ARBA" id="ARBA00022729"/>
    </source>
</evidence>
<dbReference type="GO" id="GO:0006954">
    <property type="term" value="P:inflammatory response"/>
    <property type="evidence" value="ECO:0007669"/>
    <property type="project" value="InterPro"/>
</dbReference>
<reference evidence="7" key="1">
    <citation type="submission" date="2025-08" db="UniProtKB">
        <authorList>
            <consortium name="Ensembl"/>
        </authorList>
    </citation>
    <scope>IDENTIFICATION</scope>
</reference>
<evidence type="ECO:0000256" key="3">
    <source>
        <dbReference type="ARBA" id="ARBA00022514"/>
    </source>
</evidence>
<dbReference type="GO" id="GO:0005125">
    <property type="term" value="F:cytokine activity"/>
    <property type="evidence" value="ECO:0007669"/>
    <property type="project" value="UniProtKB-KW"/>
</dbReference>
<keyword evidence="8" id="KW-1185">Reference proteome</keyword>
<sequence length="137" mass="15459">MTVRRTSFQCLVVCCVLTWVMAKEQPGEIPERCLMVRSFSSTLTAVTHDNGDIHTRSLSPWTWRPTTEEHRIPHTIWEAECSHSDCSEPSQPAGARNNAVPIYQNLLVLHKGPEKNCYIASHRMVAVGCTCIRPDIL</sequence>
<protein>
    <submittedName>
        <fullName evidence="7">Uncharacterized protein</fullName>
    </submittedName>
</protein>
<comment type="similarity">
    <text evidence="2">Belongs to the IL-17 family.</text>
</comment>
<dbReference type="OrthoDB" id="6093351at2759"/>
<comment type="subcellular location">
    <subcellularLocation>
        <location evidence="1">Secreted</location>
    </subcellularLocation>
</comment>
<dbReference type="PRINTS" id="PR01932">
    <property type="entry name" value="INTRLEUKIN17"/>
</dbReference>
<dbReference type="Gene3D" id="2.10.90.10">
    <property type="entry name" value="Cystine-knot cytokines"/>
    <property type="match status" value="1"/>
</dbReference>
<evidence type="ECO:0000256" key="1">
    <source>
        <dbReference type="ARBA" id="ARBA00004613"/>
    </source>
</evidence>
<organism evidence="7 8">
    <name type="scientific">Gadus morhua</name>
    <name type="common">Atlantic cod</name>
    <dbReference type="NCBI Taxonomy" id="8049"/>
    <lineage>
        <taxon>Eukaryota</taxon>
        <taxon>Metazoa</taxon>
        <taxon>Chordata</taxon>
        <taxon>Craniata</taxon>
        <taxon>Vertebrata</taxon>
        <taxon>Euteleostomi</taxon>
        <taxon>Actinopterygii</taxon>
        <taxon>Neopterygii</taxon>
        <taxon>Teleostei</taxon>
        <taxon>Neoteleostei</taxon>
        <taxon>Acanthomorphata</taxon>
        <taxon>Zeiogadaria</taxon>
        <taxon>Gadariae</taxon>
        <taxon>Gadiformes</taxon>
        <taxon>Gadoidei</taxon>
        <taxon>Gadidae</taxon>
        <taxon>Gadus</taxon>
    </lineage>
</organism>
<evidence type="ECO:0000256" key="2">
    <source>
        <dbReference type="ARBA" id="ARBA00007236"/>
    </source>
</evidence>
<dbReference type="SUPFAM" id="SSF57501">
    <property type="entry name" value="Cystine-knot cytokines"/>
    <property type="match status" value="1"/>
</dbReference>
<proteinExistence type="inferred from homology"/>
<evidence type="ECO:0000313" key="7">
    <source>
        <dbReference type="Ensembl" id="ENSGMOP00000054868.1"/>
    </source>
</evidence>
<keyword evidence="4" id="KW-0964">Secreted</keyword>